<name>A0AAN7YZJ5_9PEZI</name>
<proteinExistence type="predicted"/>
<accession>A0AAN7YZJ5</accession>
<keyword evidence="2" id="KW-1185">Reference proteome</keyword>
<dbReference type="EMBL" id="JAWHQM010000019">
    <property type="protein sequence ID" value="KAK5631430.1"/>
    <property type="molecule type" value="Genomic_DNA"/>
</dbReference>
<protein>
    <submittedName>
        <fullName evidence="1">Uncharacterized protein</fullName>
    </submittedName>
</protein>
<gene>
    <name evidence="1" type="ORF">RRF57_007144</name>
</gene>
<reference evidence="1 2" key="1">
    <citation type="submission" date="2023-10" db="EMBL/GenBank/DDBJ databases">
        <title>Draft genome sequence of Xylaria bambusicola isolate GMP-LS, the root and basal stem rot pathogen of sugarcane in Indonesia.</title>
        <authorList>
            <person name="Selvaraj P."/>
            <person name="Muralishankar V."/>
            <person name="Muruganantham S."/>
            <person name="Sp S."/>
            <person name="Haryani S."/>
            <person name="Lau K.J.X."/>
            <person name="Naqvi N.I."/>
        </authorList>
    </citation>
    <scope>NUCLEOTIDE SEQUENCE [LARGE SCALE GENOMIC DNA]</scope>
    <source>
        <strain evidence="1">GMP-LS</strain>
    </source>
</reference>
<comment type="caution">
    <text evidence="1">The sequence shown here is derived from an EMBL/GenBank/DDBJ whole genome shotgun (WGS) entry which is preliminary data.</text>
</comment>
<evidence type="ECO:0000313" key="2">
    <source>
        <dbReference type="Proteomes" id="UP001305414"/>
    </source>
</evidence>
<dbReference type="AlphaFoldDB" id="A0AAN7YZJ5"/>
<sequence length="95" mass="10539">MSCSDFASVDVVPPACRRQVYGNLWCCKPEAMGTTTTSIAGLRRRRTRQCRSSLVWEAGKIIRPQRASQADFEKSHLNIPESAMGISVVKLPLDT</sequence>
<evidence type="ECO:0000313" key="1">
    <source>
        <dbReference type="EMBL" id="KAK5631430.1"/>
    </source>
</evidence>
<organism evidence="1 2">
    <name type="scientific">Xylaria bambusicola</name>
    <dbReference type="NCBI Taxonomy" id="326684"/>
    <lineage>
        <taxon>Eukaryota</taxon>
        <taxon>Fungi</taxon>
        <taxon>Dikarya</taxon>
        <taxon>Ascomycota</taxon>
        <taxon>Pezizomycotina</taxon>
        <taxon>Sordariomycetes</taxon>
        <taxon>Xylariomycetidae</taxon>
        <taxon>Xylariales</taxon>
        <taxon>Xylariaceae</taxon>
        <taxon>Xylaria</taxon>
    </lineage>
</organism>
<dbReference type="Proteomes" id="UP001305414">
    <property type="component" value="Unassembled WGS sequence"/>
</dbReference>